<feature type="signal peptide" evidence="1">
    <location>
        <begin position="1"/>
        <end position="18"/>
    </location>
</feature>
<feature type="chain" id="PRO_5004886478" description="Secreted protein" evidence="1">
    <location>
        <begin position="19"/>
        <end position="94"/>
    </location>
</feature>
<proteinExistence type="predicted"/>
<organism evidence="2 3">
    <name type="scientific">Cochliobolus carbonum (strain 26-R-13)</name>
    <name type="common">Maize leaf spot fungus</name>
    <name type="synonym">Bipolaris zeicola</name>
    <dbReference type="NCBI Taxonomy" id="930089"/>
    <lineage>
        <taxon>Eukaryota</taxon>
        <taxon>Fungi</taxon>
        <taxon>Dikarya</taxon>
        <taxon>Ascomycota</taxon>
        <taxon>Pezizomycotina</taxon>
        <taxon>Dothideomycetes</taxon>
        <taxon>Pleosporomycetidae</taxon>
        <taxon>Pleosporales</taxon>
        <taxon>Pleosporineae</taxon>
        <taxon>Pleosporaceae</taxon>
        <taxon>Bipolaris</taxon>
    </lineage>
</organism>
<dbReference type="RefSeq" id="XP_007713856.1">
    <property type="nucleotide sequence ID" value="XM_007715666.1"/>
</dbReference>
<evidence type="ECO:0000313" key="2">
    <source>
        <dbReference type="EMBL" id="EUC31836.1"/>
    </source>
</evidence>
<dbReference type="Proteomes" id="UP000053841">
    <property type="component" value="Unassembled WGS sequence"/>
</dbReference>
<dbReference type="GeneID" id="19142116"/>
<name>W6YKH2_COCC2</name>
<dbReference type="HOGENOM" id="CLU_2385831_0_0_1"/>
<keyword evidence="1" id="KW-0732">Signal</keyword>
<dbReference type="EMBL" id="KI964649">
    <property type="protein sequence ID" value="EUC31836.1"/>
    <property type="molecule type" value="Genomic_DNA"/>
</dbReference>
<gene>
    <name evidence="2" type="ORF">COCCADRAFT_100274</name>
</gene>
<sequence length="94" mass="10860">MTRLSWSFLSFCLRLWAGDRWHALLASTQHLSISCLASLPILDQLRPSSRSTLTSETPILARLQVRLEFPNVFFLASRAWLRKRSGSRHLITHQ</sequence>
<keyword evidence="3" id="KW-1185">Reference proteome</keyword>
<dbReference type="AlphaFoldDB" id="W6YKH2"/>
<dbReference type="PROSITE" id="PS51257">
    <property type="entry name" value="PROKAR_LIPOPROTEIN"/>
    <property type="match status" value="1"/>
</dbReference>
<evidence type="ECO:0008006" key="4">
    <source>
        <dbReference type="Google" id="ProtNLM"/>
    </source>
</evidence>
<reference evidence="2 3" key="1">
    <citation type="journal article" date="2013" name="PLoS Genet.">
        <title>Comparative genome structure, secondary metabolite, and effector coding capacity across Cochliobolus pathogens.</title>
        <authorList>
            <person name="Condon B.J."/>
            <person name="Leng Y."/>
            <person name="Wu D."/>
            <person name="Bushley K.E."/>
            <person name="Ohm R.A."/>
            <person name="Otillar R."/>
            <person name="Martin J."/>
            <person name="Schackwitz W."/>
            <person name="Grimwood J."/>
            <person name="MohdZainudin N."/>
            <person name="Xue C."/>
            <person name="Wang R."/>
            <person name="Manning V.A."/>
            <person name="Dhillon B."/>
            <person name="Tu Z.J."/>
            <person name="Steffenson B.J."/>
            <person name="Salamov A."/>
            <person name="Sun H."/>
            <person name="Lowry S."/>
            <person name="LaButti K."/>
            <person name="Han J."/>
            <person name="Copeland A."/>
            <person name="Lindquist E."/>
            <person name="Barry K."/>
            <person name="Schmutz J."/>
            <person name="Baker S.E."/>
            <person name="Ciuffetti L.M."/>
            <person name="Grigoriev I.V."/>
            <person name="Zhong S."/>
            <person name="Turgeon B.G."/>
        </authorList>
    </citation>
    <scope>NUCLEOTIDE SEQUENCE [LARGE SCALE GENOMIC DNA]</scope>
    <source>
        <strain evidence="2 3">26-R-13</strain>
    </source>
</reference>
<protein>
    <recommendedName>
        <fullName evidence="4">Secreted protein</fullName>
    </recommendedName>
</protein>
<dbReference type="KEGG" id="bze:COCCADRAFT_100274"/>
<evidence type="ECO:0000256" key="1">
    <source>
        <dbReference type="SAM" id="SignalP"/>
    </source>
</evidence>
<evidence type="ECO:0000313" key="3">
    <source>
        <dbReference type="Proteomes" id="UP000053841"/>
    </source>
</evidence>
<accession>W6YKH2</accession>